<protein>
    <recommendedName>
        <fullName evidence="1">DUF2148 domain-containing protein</fullName>
    </recommendedName>
</protein>
<evidence type="ECO:0000313" key="3">
    <source>
        <dbReference type="Proteomes" id="UP000265882"/>
    </source>
</evidence>
<dbReference type="AlphaFoldDB" id="A0A3A4P0R8"/>
<sequence length="286" mass="31082">MAYFNGKKLANDGLLAAAQQCAMAALKAPQLTGTTEMKIEILTGEDIDPIIEMLGILGEDNTVCFGDNKTLQSCKDKGTLPVIMLMGGTGLGTSTLGWDCGACGFATCKEHNAYVAEEREKPKDFTRPSAFGTPGPVCVWKAIDIGMALDWAAATASQLNIENRAMMSVGAISQALGYLEGCEISIGMCLGPCEPEVYYNRPSLKAQYDKDLIVTFMMRAFPTHFMGFPGAGDPRIKHSADWENDPRYVRVAKREEADQEKKQAGMARVMQLVMETRGKIAERASQ</sequence>
<dbReference type="InterPro" id="IPR019224">
    <property type="entry name" value="DUF2148"/>
</dbReference>
<organism evidence="2 3">
    <name type="scientific">Abyssobacteria bacterium (strain SURF_5)</name>
    <dbReference type="NCBI Taxonomy" id="2093360"/>
    <lineage>
        <taxon>Bacteria</taxon>
        <taxon>Pseudomonadati</taxon>
        <taxon>Candidatus Hydrogenedentota</taxon>
        <taxon>Candidatus Abyssobacteria</taxon>
    </lineage>
</organism>
<dbReference type="PANTHER" id="PTHR40101:SF1">
    <property type="entry name" value="4FE-4S DOMAIN-CONTAINING PROTEIN"/>
    <property type="match status" value="1"/>
</dbReference>
<proteinExistence type="predicted"/>
<gene>
    <name evidence="2" type="ORF">C4520_00695</name>
</gene>
<dbReference type="EMBL" id="QZKU01000009">
    <property type="protein sequence ID" value="RJP26338.1"/>
    <property type="molecule type" value="Genomic_DNA"/>
</dbReference>
<dbReference type="Proteomes" id="UP000265882">
    <property type="component" value="Unassembled WGS sequence"/>
</dbReference>
<accession>A0A3A4P0R8</accession>
<dbReference type="Pfam" id="PF09918">
    <property type="entry name" value="DUF2148"/>
    <property type="match status" value="1"/>
</dbReference>
<evidence type="ECO:0000259" key="1">
    <source>
        <dbReference type="Pfam" id="PF09918"/>
    </source>
</evidence>
<name>A0A3A4P0R8_ABYX5</name>
<evidence type="ECO:0000313" key="2">
    <source>
        <dbReference type="EMBL" id="RJP26338.1"/>
    </source>
</evidence>
<reference evidence="2 3" key="1">
    <citation type="journal article" date="2017" name="ISME J.">
        <title>Energy and carbon metabolisms in a deep terrestrial subsurface fluid microbial community.</title>
        <authorList>
            <person name="Momper L."/>
            <person name="Jungbluth S.P."/>
            <person name="Lee M.D."/>
            <person name="Amend J.P."/>
        </authorList>
    </citation>
    <scope>NUCLEOTIDE SEQUENCE [LARGE SCALE GENOMIC DNA]</scope>
    <source>
        <strain evidence="2">SURF_5</strain>
    </source>
</reference>
<feature type="domain" description="DUF2148" evidence="1">
    <location>
        <begin position="135"/>
        <end position="201"/>
    </location>
</feature>
<dbReference type="PANTHER" id="PTHR40101">
    <property type="entry name" value="CONSERVED PROTEIN"/>
    <property type="match status" value="1"/>
</dbReference>
<comment type="caution">
    <text evidence="2">The sequence shown here is derived from an EMBL/GenBank/DDBJ whole genome shotgun (WGS) entry which is preliminary data.</text>
</comment>